<dbReference type="FunFam" id="3.30.70.270:FF:000001">
    <property type="entry name" value="Diguanylate cyclase domain protein"/>
    <property type="match status" value="1"/>
</dbReference>
<dbReference type="GO" id="GO:0052621">
    <property type="term" value="F:diguanylate cyclase activity"/>
    <property type="evidence" value="ECO:0007669"/>
    <property type="project" value="UniProtKB-EC"/>
</dbReference>
<keyword evidence="7" id="KW-0808">Transferase</keyword>
<dbReference type="CDD" id="cd00130">
    <property type="entry name" value="PAS"/>
    <property type="match status" value="2"/>
</dbReference>
<evidence type="ECO:0000259" key="4">
    <source>
        <dbReference type="PROSITE" id="PS50113"/>
    </source>
</evidence>
<dbReference type="InterPro" id="IPR029787">
    <property type="entry name" value="Nucleotide_cyclase"/>
</dbReference>
<sequence length="922" mass="104733">MQVNHWNRHLKGAIARIPLRVFLVVPFLLQLSTIVGLVGYLSFRSGQEAVQDMAEQLIHKVSEQVRDRLDHYLQTPQKLIALNLLAIEQGNLNLENVSEIQQRLWQEVKIYEDINSLKLLNTQGIIVGVGRDKDGRISAPNSIILASGNEKERNYYLASETGKPTQLIQSLKMDNRDRPWYQQGIKQPPNTQAWTPIAPWTGVDWASMNAIAPIYSKGELWGVFGANVILSHISLFLSEMSFSPHGQIFIMEKTGDIVATSTKEKPYVKNIKGQKLIRLPAVKSQDWLTRTTAQEVIKQTKNLAQIRNGECLEFFAKPPDQKFWQLPQRYFTEVFSYQDDYGLDWLIVITIPESDIMGKIYQNVRDTLILVSLALTAAILLGIYTSQWISQPILRLRNSAQAIAQGNFECDLPPVLVKEMQQLTDTFVYMGDRLHQSFQEMNHLNQQLSESQARLEKFLEAIPVGVAIHNAKGSLVYMNQAAKKLLNSEIKADADISEQVIAYQLYLADTDILYPLENLPVVKALKGEIVKTEDIEIHANHQIIAIEAEATPFFDPQGYITHSIVVFQDITARKSAEKLMENYQSELENKIIEKTKYLQAEIEERLKIETVLRDNQIRFQSLSDAAPGVIYSSVQRGNGSIEFEYVSRGIESIFEATVAEILVDPLRFILGEMHEEDRQGYLKALATSAKTLDLFFYEWRIITPSGQLKWLQANSRPELRKNGDICWHGILLDISDRKQMENDLRIANQQLEQLAQTDGLTQLANRRYFDRYLSQEWEKARQEQQPISLILLDIDYFKKFNDSYGHQAGDDCLKQVAQGLQRSIRRTTDLVARYGGEEFVVVLPNTQQPGAVAIAQRIQAQVRSLSIPHQASDISDIVTVSMGICTTIPAGESPEALVKQADVALYRAKQQGRDRYQDMVGA</sequence>
<dbReference type="Gene3D" id="3.30.450.20">
    <property type="entry name" value="PAS domain"/>
    <property type="match status" value="3"/>
</dbReference>
<dbReference type="InterPro" id="IPR050469">
    <property type="entry name" value="Diguanylate_Cyclase"/>
</dbReference>
<dbReference type="InterPro" id="IPR043128">
    <property type="entry name" value="Rev_trsase/Diguanyl_cyclase"/>
</dbReference>
<dbReference type="InterPro" id="IPR013767">
    <property type="entry name" value="PAS_fold"/>
</dbReference>
<feature type="domain" description="GGDEF" evidence="6">
    <location>
        <begin position="785"/>
        <end position="921"/>
    </location>
</feature>
<name>A0AAU8JHL4_9CYAN</name>
<dbReference type="Pfam" id="PF08447">
    <property type="entry name" value="PAS_3"/>
    <property type="match status" value="1"/>
</dbReference>
<dbReference type="NCBIfam" id="TIGR00254">
    <property type="entry name" value="GGDEF"/>
    <property type="match status" value="1"/>
</dbReference>
<keyword evidence="7" id="KW-0548">Nucleotidyltransferase</keyword>
<dbReference type="AlphaFoldDB" id="A0AAU8JHL4"/>
<keyword evidence="1" id="KW-0175">Coiled coil</keyword>
<dbReference type="GO" id="GO:0005886">
    <property type="term" value="C:plasma membrane"/>
    <property type="evidence" value="ECO:0007669"/>
    <property type="project" value="TreeGrafter"/>
</dbReference>
<proteinExistence type="predicted"/>
<gene>
    <name evidence="7" type="ORF">ABWT76_001053</name>
</gene>
<dbReference type="PANTHER" id="PTHR45138">
    <property type="entry name" value="REGULATORY COMPONENTS OF SENSORY TRANSDUCTION SYSTEM"/>
    <property type="match status" value="1"/>
</dbReference>
<dbReference type="InterPro" id="IPR003660">
    <property type="entry name" value="HAMP_dom"/>
</dbReference>
<feature type="coiled-coil region" evidence="1">
    <location>
        <begin position="573"/>
        <end position="600"/>
    </location>
</feature>
<dbReference type="RefSeq" id="WP_054466485.1">
    <property type="nucleotide sequence ID" value="NZ_CP159837.1"/>
</dbReference>
<dbReference type="PROSITE" id="PS50885">
    <property type="entry name" value="HAMP"/>
    <property type="match status" value="1"/>
</dbReference>
<dbReference type="EC" id="2.7.7.65" evidence="7"/>
<dbReference type="SUPFAM" id="SSF55785">
    <property type="entry name" value="PYP-like sensor domain (PAS domain)"/>
    <property type="match status" value="2"/>
</dbReference>
<dbReference type="GO" id="GO:0007165">
    <property type="term" value="P:signal transduction"/>
    <property type="evidence" value="ECO:0007669"/>
    <property type="project" value="InterPro"/>
</dbReference>
<dbReference type="Pfam" id="PF00672">
    <property type="entry name" value="HAMP"/>
    <property type="match status" value="1"/>
</dbReference>
<dbReference type="SUPFAM" id="SSF55073">
    <property type="entry name" value="Nucleotide cyclase"/>
    <property type="match status" value="1"/>
</dbReference>
<dbReference type="EMBL" id="CP159837">
    <property type="protein sequence ID" value="XCM38221.1"/>
    <property type="molecule type" value="Genomic_DNA"/>
</dbReference>
<dbReference type="PROSITE" id="PS50112">
    <property type="entry name" value="PAS"/>
    <property type="match status" value="1"/>
</dbReference>
<feature type="domain" description="HAMP" evidence="5">
    <location>
        <begin position="387"/>
        <end position="439"/>
    </location>
</feature>
<dbReference type="InterPro" id="IPR000160">
    <property type="entry name" value="GGDEF_dom"/>
</dbReference>
<dbReference type="InterPro" id="IPR035965">
    <property type="entry name" value="PAS-like_dom_sf"/>
</dbReference>
<dbReference type="Gene3D" id="3.30.70.270">
    <property type="match status" value="1"/>
</dbReference>
<evidence type="ECO:0000256" key="2">
    <source>
        <dbReference type="SAM" id="Phobius"/>
    </source>
</evidence>
<feature type="domain" description="PAS" evidence="3">
    <location>
        <begin position="451"/>
        <end position="487"/>
    </location>
</feature>
<dbReference type="InterPro" id="IPR013655">
    <property type="entry name" value="PAS_fold_3"/>
</dbReference>
<keyword evidence="2" id="KW-1133">Transmembrane helix</keyword>
<dbReference type="InterPro" id="IPR001610">
    <property type="entry name" value="PAC"/>
</dbReference>
<dbReference type="SUPFAM" id="SSF158472">
    <property type="entry name" value="HAMP domain-like"/>
    <property type="match status" value="1"/>
</dbReference>
<evidence type="ECO:0000256" key="1">
    <source>
        <dbReference type="SAM" id="Coils"/>
    </source>
</evidence>
<dbReference type="InterPro" id="IPR000700">
    <property type="entry name" value="PAS-assoc_C"/>
</dbReference>
<evidence type="ECO:0000259" key="5">
    <source>
        <dbReference type="PROSITE" id="PS50885"/>
    </source>
</evidence>
<dbReference type="Pfam" id="PF00989">
    <property type="entry name" value="PAS"/>
    <property type="match status" value="1"/>
</dbReference>
<feature type="transmembrane region" description="Helical" evidence="2">
    <location>
        <begin position="21"/>
        <end position="43"/>
    </location>
</feature>
<dbReference type="CDD" id="cd06225">
    <property type="entry name" value="HAMP"/>
    <property type="match status" value="1"/>
</dbReference>
<reference evidence="7" key="1">
    <citation type="submission" date="2024-07" db="EMBL/GenBank/DDBJ databases">
        <authorList>
            <person name="Kim Y.J."/>
            <person name="Jeong J.Y."/>
        </authorList>
    </citation>
    <scope>NUCLEOTIDE SEQUENCE</scope>
    <source>
        <strain evidence="7">GIHE-MW2</strain>
    </source>
</reference>
<dbReference type="Pfam" id="PF00990">
    <property type="entry name" value="GGDEF"/>
    <property type="match status" value="1"/>
</dbReference>
<dbReference type="Gene3D" id="6.10.340.10">
    <property type="match status" value="1"/>
</dbReference>
<dbReference type="SMART" id="SM00267">
    <property type="entry name" value="GGDEF"/>
    <property type="match status" value="1"/>
</dbReference>
<evidence type="ECO:0000259" key="6">
    <source>
        <dbReference type="PROSITE" id="PS50887"/>
    </source>
</evidence>
<keyword evidence="2" id="KW-0812">Transmembrane</keyword>
<evidence type="ECO:0000259" key="3">
    <source>
        <dbReference type="PROSITE" id="PS50112"/>
    </source>
</evidence>
<accession>A0AAU8JHL4</accession>
<dbReference type="PROSITE" id="PS50887">
    <property type="entry name" value="GGDEF"/>
    <property type="match status" value="1"/>
</dbReference>
<dbReference type="GO" id="GO:1902201">
    <property type="term" value="P:negative regulation of bacterial-type flagellum-dependent cell motility"/>
    <property type="evidence" value="ECO:0007669"/>
    <property type="project" value="TreeGrafter"/>
</dbReference>
<dbReference type="SMART" id="SM00086">
    <property type="entry name" value="PAC"/>
    <property type="match status" value="2"/>
</dbReference>
<dbReference type="PROSITE" id="PS50113">
    <property type="entry name" value="PAC"/>
    <property type="match status" value="2"/>
</dbReference>
<feature type="domain" description="PAC" evidence="4">
    <location>
        <begin position="530"/>
        <end position="582"/>
    </location>
</feature>
<dbReference type="GO" id="GO:0043709">
    <property type="term" value="P:cell adhesion involved in single-species biofilm formation"/>
    <property type="evidence" value="ECO:0007669"/>
    <property type="project" value="TreeGrafter"/>
</dbReference>
<feature type="domain" description="PAC" evidence="4">
    <location>
        <begin position="695"/>
        <end position="746"/>
    </location>
</feature>
<organism evidence="7">
    <name type="scientific">Planktothricoides raciborskii GIHE-MW2</name>
    <dbReference type="NCBI Taxonomy" id="2792601"/>
    <lineage>
        <taxon>Bacteria</taxon>
        <taxon>Bacillati</taxon>
        <taxon>Cyanobacteriota</taxon>
        <taxon>Cyanophyceae</taxon>
        <taxon>Oscillatoriophycideae</taxon>
        <taxon>Oscillatoriales</taxon>
        <taxon>Oscillatoriaceae</taxon>
        <taxon>Planktothricoides</taxon>
    </lineage>
</organism>
<evidence type="ECO:0000313" key="7">
    <source>
        <dbReference type="EMBL" id="XCM38221.1"/>
    </source>
</evidence>
<dbReference type="PANTHER" id="PTHR45138:SF9">
    <property type="entry name" value="DIGUANYLATE CYCLASE DGCM-RELATED"/>
    <property type="match status" value="1"/>
</dbReference>
<keyword evidence="2" id="KW-0472">Membrane</keyword>
<dbReference type="InterPro" id="IPR000014">
    <property type="entry name" value="PAS"/>
</dbReference>
<dbReference type="SMART" id="SM00304">
    <property type="entry name" value="HAMP"/>
    <property type="match status" value="1"/>
</dbReference>
<dbReference type="CDD" id="cd01949">
    <property type="entry name" value="GGDEF"/>
    <property type="match status" value="1"/>
</dbReference>
<protein>
    <submittedName>
        <fullName evidence="7">Diguanylate cyclase</fullName>
        <ecNumber evidence="7">2.7.7.65</ecNumber>
    </submittedName>
</protein>